<sequence length="93" mass="10219">MTIPFEKIKARLLANPKVKAEYEALAPEFEIAAELLRARLRAGLSQAELAARMRTSQSTIARLESGQTLPSTKTLLRYAEATGSKFQVRLSAA</sequence>
<keyword evidence="3" id="KW-1185">Reference proteome</keyword>
<dbReference type="SMART" id="SM00530">
    <property type="entry name" value="HTH_XRE"/>
    <property type="match status" value="1"/>
</dbReference>
<evidence type="ECO:0000313" key="3">
    <source>
        <dbReference type="Proteomes" id="UP000051913"/>
    </source>
</evidence>
<dbReference type="InterPro" id="IPR010982">
    <property type="entry name" value="Lambda_DNA-bd_dom_sf"/>
</dbReference>
<dbReference type="Gene3D" id="1.10.260.40">
    <property type="entry name" value="lambda repressor-like DNA-binding domains"/>
    <property type="match status" value="1"/>
</dbReference>
<name>A0A0R3KFV5_9BRAD</name>
<comment type="caution">
    <text evidence="2">The sequence shown here is derived from an EMBL/GenBank/DDBJ whole genome shotgun (WGS) entry which is preliminary data.</text>
</comment>
<evidence type="ECO:0000313" key="2">
    <source>
        <dbReference type="EMBL" id="KRR08446.1"/>
    </source>
</evidence>
<organism evidence="2 3">
    <name type="scientific">Bradyrhizobium valentinum</name>
    <dbReference type="NCBI Taxonomy" id="1518501"/>
    <lineage>
        <taxon>Bacteria</taxon>
        <taxon>Pseudomonadati</taxon>
        <taxon>Pseudomonadota</taxon>
        <taxon>Alphaproteobacteria</taxon>
        <taxon>Hyphomicrobiales</taxon>
        <taxon>Nitrobacteraceae</taxon>
        <taxon>Bradyrhizobium</taxon>
    </lineage>
</organism>
<dbReference type="CDD" id="cd00093">
    <property type="entry name" value="HTH_XRE"/>
    <property type="match status" value="1"/>
</dbReference>
<dbReference type="STRING" id="1518501.CQ10_06515"/>
<protein>
    <submittedName>
        <fullName evidence="2">XRE family transcriptional regulator</fullName>
    </submittedName>
</protein>
<dbReference type="SUPFAM" id="SSF47413">
    <property type="entry name" value="lambda repressor-like DNA-binding domains"/>
    <property type="match status" value="1"/>
</dbReference>
<dbReference type="Proteomes" id="UP000051913">
    <property type="component" value="Unassembled WGS sequence"/>
</dbReference>
<dbReference type="AlphaFoldDB" id="A0A0R3KFV5"/>
<feature type="domain" description="HTH cro/C1-type" evidence="1">
    <location>
        <begin position="35"/>
        <end position="93"/>
    </location>
</feature>
<dbReference type="OrthoDB" id="9792093at2"/>
<dbReference type="EMBL" id="LLXX01000079">
    <property type="protein sequence ID" value="KRR08446.1"/>
    <property type="molecule type" value="Genomic_DNA"/>
</dbReference>
<dbReference type="Pfam" id="PF01381">
    <property type="entry name" value="HTH_3"/>
    <property type="match status" value="1"/>
</dbReference>
<dbReference type="GO" id="GO:0003677">
    <property type="term" value="F:DNA binding"/>
    <property type="evidence" value="ECO:0007669"/>
    <property type="project" value="InterPro"/>
</dbReference>
<accession>A0A0R3KFV5</accession>
<dbReference type="InterPro" id="IPR001387">
    <property type="entry name" value="Cro/C1-type_HTH"/>
</dbReference>
<reference evidence="2 3" key="1">
    <citation type="submission" date="2014-03" db="EMBL/GenBank/DDBJ databases">
        <title>Bradyrhizobium valentinum sp. nov., isolated from effective nodules of Lupinus mariae-josephae, a lupine endemic of basic-lime soils in Eastern Spain.</title>
        <authorList>
            <person name="Duran D."/>
            <person name="Rey L."/>
            <person name="Navarro A."/>
            <person name="Busquets A."/>
            <person name="Imperial J."/>
            <person name="Ruiz-Argueso T."/>
        </authorList>
    </citation>
    <scope>NUCLEOTIDE SEQUENCE [LARGE SCALE GENOMIC DNA]</scope>
    <source>
        <strain evidence="2 3">LmjM3</strain>
    </source>
</reference>
<dbReference type="RefSeq" id="WP_057850629.1">
    <property type="nucleotide sequence ID" value="NZ_LLXX01000079.1"/>
</dbReference>
<proteinExistence type="predicted"/>
<evidence type="ECO:0000259" key="1">
    <source>
        <dbReference type="PROSITE" id="PS50943"/>
    </source>
</evidence>
<dbReference type="PROSITE" id="PS50943">
    <property type="entry name" value="HTH_CROC1"/>
    <property type="match status" value="1"/>
</dbReference>
<gene>
    <name evidence="2" type="ORF">CP49_31380</name>
</gene>